<evidence type="ECO:0000256" key="14">
    <source>
        <dbReference type="ARBA" id="ARBA00033263"/>
    </source>
</evidence>
<evidence type="ECO:0000256" key="6">
    <source>
        <dbReference type="ARBA" id="ARBA00022692"/>
    </source>
</evidence>
<accession>A0A9W7TRL7</accession>
<dbReference type="EMBL" id="JAFHDT010000014">
    <property type="protein sequence ID" value="KAI7801143.1"/>
    <property type="molecule type" value="Genomic_DNA"/>
</dbReference>
<sequence>MAKYETTIVDLEADVQGVYQKTVVPLPVKSSRSWIWKTFAVIVFLGLCAAASVFFACHLTHVKVLHQIAERTKAAIHLHGGVGEKSLKWVSGVDQSFEQGGLELIDNNIRIPADGLYFVYSQVAYGVPCKVGEDGETQKFLSHNILRISDEMGGQMPLQDSGHSICQSGENEMTYSTIYLGAVFKLLQGDRLSTSTNYVDYIDDDSSKTFFGVFAL</sequence>
<dbReference type="AlphaFoldDB" id="A0A9W7TRL7"/>
<dbReference type="GO" id="GO:0005125">
    <property type="term" value="F:cytokine activity"/>
    <property type="evidence" value="ECO:0007669"/>
    <property type="project" value="UniProtKB-KW"/>
</dbReference>
<proteinExistence type="inferred from homology"/>
<dbReference type="GO" id="GO:0016020">
    <property type="term" value="C:membrane"/>
    <property type="evidence" value="ECO:0007669"/>
    <property type="project" value="UniProtKB-SubCell"/>
</dbReference>
<dbReference type="InterPro" id="IPR006053">
    <property type="entry name" value="TNF"/>
</dbReference>
<feature type="domain" description="THD" evidence="18">
    <location>
        <begin position="74"/>
        <end position="216"/>
    </location>
</feature>
<dbReference type="PANTHER" id="PTHR11471:SF23">
    <property type="entry name" value="TUMOR NECROSIS FACTOR"/>
    <property type="match status" value="1"/>
</dbReference>
<keyword evidence="5" id="KW-0202">Cytokine</keyword>
<dbReference type="GO" id="GO:0006955">
    <property type="term" value="P:immune response"/>
    <property type="evidence" value="ECO:0007669"/>
    <property type="project" value="InterPro"/>
</dbReference>
<feature type="transmembrane region" description="Helical" evidence="17">
    <location>
        <begin position="34"/>
        <end position="57"/>
    </location>
</feature>
<comment type="caution">
    <text evidence="19">The sequence shown here is derived from an EMBL/GenBank/DDBJ whole genome shotgun (WGS) entry which is preliminary data.</text>
</comment>
<evidence type="ECO:0000256" key="2">
    <source>
        <dbReference type="ARBA" id="ARBA00008670"/>
    </source>
</evidence>
<name>A0A9W7TRL7_TRIRA</name>
<organism evidence="19 20">
    <name type="scientific">Triplophysa rosa</name>
    <name type="common">Cave loach</name>
    <dbReference type="NCBI Taxonomy" id="992332"/>
    <lineage>
        <taxon>Eukaryota</taxon>
        <taxon>Metazoa</taxon>
        <taxon>Chordata</taxon>
        <taxon>Craniata</taxon>
        <taxon>Vertebrata</taxon>
        <taxon>Euteleostomi</taxon>
        <taxon>Actinopterygii</taxon>
        <taxon>Neopterygii</taxon>
        <taxon>Teleostei</taxon>
        <taxon>Ostariophysi</taxon>
        <taxon>Cypriniformes</taxon>
        <taxon>Nemacheilidae</taxon>
        <taxon>Triplophysa</taxon>
    </lineage>
</organism>
<protein>
    <recommendedName>
        <fullName evidence="4">Lymphotoxin-alpha</fullName>
    </recommendedName>
    <alternativeName>
        <fullName evidence="12">TNF-alpha</fullName>
    </alternativeName>
    <alternativeName>
        <fullName evidence="13">TNF-beta</fullName>
    </alternativeName>
    <alternativeName>
        <fullName evidence="3">Tumor necrosis factor</fullName>
    </alternativeName>
    <alternativeName>
        <fullName evidence="14">Tumor necrosis factor ligand superfamily member 1</fullName>
    </alternativeName>
</protein>
<reference evidence="19" key="1">
    <citation type="submission" date="2021-02" db="EMBL/GenBank/DDBJ databases">
        <title>Comparative genomics reveals that relaxation of natural selection precedes convergent phenotypic evolution of cavefish.</title>
        <authorList>
            <person name="Peng Z."/>
        </authorList>
    </citation>
    <scope>NUCLEOTIDE SEQUENCE</scope>
    <source>
        <tissue evidence="19">Muscle</tissue>
    </source>
</reference>
<evidence type="ECO:0000256" key="1">
    <source>
        <dbReference type="ARBA" id="ARBA00004606"/>
    </source>
</evidence>
<evidence type="ECO:0000256" key="13">
    <source>
        <dbReference type="ARBA" id="ARBA00033253"/>
    </source>
</evidence>
<dbReference type="InterPro" id="IPR008983">
    <property type="entry name" value="Tumour_necrosis_fac-like_dom"/>
</dbReference>
<dbReference type="Proteomes" id="UP001059041">
    <property type="component" value="Linkage Group LG14"/>
</dbReference>
<dbReference type="Gene3D" id="2.60.120.40">
    <property type="match status" value="1"/>
</dbReference>
<comment type="subunit">
    <text evidence="16">Homotrimer, and heterotrimer of either two LTB and one LTA subunits or (less prevalent) two LTA and one LTB subunits. Interacts with TNFRSF14.</text>
</comment>
<dbReference type="InterPro" id="IPR006052">
    <property type="entry name" value="TNF_dom"/>
</dbReference>
<evidence type="ECO:0000256" key="16">
    <source>
        <dbReference type="ARBA" id="ARBA00046860"/>
    </source>
</evidence>
<keyword evidence="9 17" id="KW-1133">Transmembrane helix</keyword>
<evidence type="ECO:0000256" key="17">
    <source>
        <dbReference type="SAM" id="Phobius"/>
    </source>
</evidence>
<dbReference type="PRINTS" id="PR01234">
    <property type="entry name" value="TNECROSISFCT"/>
</dbReference>
<dbReference type="SUPFAM" id="SSF49842">
    <property type="entry name" value="TNF-like"/>
    <property type="match status" value="1"/>
</dbReference>
<evidence type="ECO:0000259" key="18">
    <source>
        <dbReference type="PROSITE" id="PS50049"/>
    </source>
</evidence>
<keyword evidence="11" id="KW-1015">Disulfide bond</keyword>
<dbReference type="PANTHER" id="PTHR11471">
    <property type="entry name" value="TUMOR NECROSIS FACTOR FAMILY MEMBER"/>
    <property type="match status" value="1"/>
</dbReference>
<evidence type="ECO:0000256" key="8">
    <source>
        <dbReference type="ARBA" id="ARBA00022968"/>
    </source>
</evidence>
<keyword evidence="7" id="KW-0732">Signal</keyword>
<comment type="similarity">
    <text evidence="2">Belongs to the tumor necrosis factor family.</text>
</comment>
<comment type="function">
    <text evidence="15">Cytokine that in its homotrimeric form binds to TNFRSF1A/TNFR1, TNFRSF1B/TNFBR and TNFRSF14/HVEM. In its heterotrimeric form with LTB binds to TNFRSF3/LTBR. Lymphotoxin is produced by lymphocytes and is cytotoxic for a wide range of tumor cells in vitro and in vivo.</text>
</comment>
<evidence type="ECO:0000256" key="5">
    <source>
        <dbReference type="ARBA" id="ARBA00022514"/>
    </source>
</evidence>
<dbReference type="PRINTS" id="PR01236">
    <property type="entry name" value="TNFBETA"/>
</dbReference>
<evidence type="ECO:0000256" key="9">
    <source>
        <dbReference type="ARBA" id="ARBA00022989"/>
    </source>
</evidence>
<dbReference type="CDD" id="cd00184">
    <property type="entry name" value="TNF"/>
    <property type="match status" value="1"/>
</dbReference>
<keyword evidence="8" id="KW-0735">Signal-anchor</keyword>
<evidence type="ECO:0000313" key="19">
    <source>
        <dbReference type="EMBL" id="KAI7801143.1"/>
    </source>
</evidence>
<dbReference type="Pfam" id="PF00229">
    <property type="entry name" value="TNF"/>
    <property type="match status" value="1"/>
</dbReference>
<evidence type="ECO:0000256" key="4">
    <source>
        <dbReference type="ARBA" id="ARBA00018403"/>
    </source>
</evidence>
<evidence type="ECO:0000256" key="11">
    <source>
        <dbReference type="ARBA" id="ARBA00023157"/>
    </source>
</evidence>
<evidence type="ECO:0000256" key="10">
    <source>
        <dbReference type="ARBA" id="ARBA00023136"/>
    </source>
</evidence>
<keyword evidence="20" id="KW-1185">Reference proteome</keyword>
<keyword evidence="6 17" id="KW-0812">Transmembrane</keyword>
<dbReference type="GO" id="GO:0005164">
    <property type="term" value="F:tumor necrosis factor receptor binding"/>
    <property type="evidence" value="ECO:0007669"/>
    <property type="project" value="InterPro"/>
</dbReference>
<dbReference type="InterPro" id="IPR002960">
    <property type="entry name" value="TNF_beta"/>
</dbReference>
<evidence type="ECO:0000256" key="3">
    <source>
        <dbReference type="ARBA" id="ARBA00013893"/>
    </source>
</evidence>
<gene>
    <name evidence="19" type="ORF">IRJ41_024771</name>
</gene>
<evidence type="ECO:0000256" key="7">
    <source>
        <dbReference type="ARBA" id="ARBA00022729"/>
    </source>
</evidence>
<comment type="subcellular location">
    <subcellularLocation>
        <location evidence="1">Membrane</location>
        <topology evidence="1">Single-pass type II membrane protein</topology>
    </subcellularLocation>
</comment>
<evidence type="ECO:0000256" key="12">
    <source>
        <dbReference type="ARBA" id="ARBA00029751"/>
    </source>
</evidence>
<evidence type="ECO:0000313" key="20">
    <source>
        <dbReference type="Proteomes" id="UP001059041"/>
    </source>
</evidence>
<evidence type="ECO:0000256" key="15">
    <source>
        <dbReference type="ARBA" id="ARBA00046146"/>
    </source>
</evidence>
<dbReference type="PROSITE" id="PS50049">
    <property type="entry name" value="THD_2"/>
    <property type="match status" value="1"/>
</dbReference>
<dbReference type="SMART" id="SM00207">
    <property type="entry name" value="TNF"/>
    <property type="match status" value="1"/>
</dbReference>
<dbReference type="GO" id="GO:0005615">
    <property type="term" value="C:extracellular space"/>
    <property type="evidence" value="ECO:0007669"/>
    <property type="project" value="UniProtKB-KW"/>
</dbReference>
<keyword evidence="10 17" id="KW-0472">Membrane</keyword>